<evidence type="ECO:0000313" key="1">
    <source>
        <dbReference type="EMBL" id="TPX40441.1"/>
    </source>
</evidence>
<sequence>MCLPSQQPQTKASGRVSSSNNKYLGLITATDRASARMMHGNGFPVLSADLIGIEHFMLTTFTTFGWRHLGVDAVALQTLKLIQDLQTHPNHQHQRPSGPQ</sequence>
<gene>
    <name evidence="1" type="ORF">SeMB42_g05995</name>
</gene>
<reference evidence="1 2" key="1">
    <citation type="journal article" date="2019" name="Sci. Rep.">
        <title>Comparative genomics of chytrid fungi reveal insights into the obligate biotrophic and pathogenic lifestyle of Synchytrium endobioticum.</title>
        <authorList>
            <person name="van de Vossenberg B.T.L.H."/>
            <person name="Warris S."/>
            <person name="Nguyen H.D.T."/>
            <person name="van Gent-Pelzer M.P.E."/>
            <person name="Joly D.L."/>
            <person name="van de Geest H.C."/>
            <person name="Bonants P.J.M."/>
            <person name="Smith D.S."/>
            <person name="Levesque C.A."/>
            <person name="van der Lee T.A.J."/>
        </authorList>
    </citation>
    <scope>NUCLEOTIDE SEQUENCE [LARGE SCALE GENOMIC DNA]</scope>
    <source>
        <strain evidence="1 2">MB42</strain>
    </source>
</reference>
<evidence type="ECO:0000313" key="2">
    <source>
        <dbReference type="Proteomes" id="UP000317494"/>
    </source>
</evidence>
<keyword evidence="2" id="KW-1185">Reference proteome</keyword>
<dbReference type="EMBL" id="QEAN01000313">
    <property type="protein sequence ID" value="TPX40441.1"/>
    <property type="molecule type" value="Genomic_DNA"/>
</dbReference>
<dbReference type="Proteomes" id="UP000317494">
    <property type="component" value="Unassembled WGS sequence"/>
</dbReference>
<protein>
    <submittedName>
        <fullName evidence="1">Uncharacterized protein</fullName>
    </submittedName>
</protein>
<organism evidence="1 2">
    <name type="scientific">Synchytrium endobioticum</name>
    <dbReference type="NCBI Taxonomy" id="286115"/>
    <lineage>
        <taxon>Eukaryota</taxon>
        <taxon>Fungi</taxon>
        <taxon>Fungi incertae sedis</taxon>
        <taxon>Chytridiomycota</taxon>
        <taxon>Chytridiomycota incertae sedis</taxon>
        <taxon>Chytridiomycetes</taxon>
        <taxon>Synchytriales</taxon>
        <taxon>Synchytriaceae</taxon>
        <taxon>Synchytrium</taxon>
    </lineage>
</organism>
<dbReference type="VEuPathDB" id="FungiDB:SeMB42_g05995"/>
<accession>A0A507CKX1</accession>
<dbReference type="AlphaFoldDB" id="A0A507CKX1"/>
<comment type="caution">
    <text evidence="1">The sequence shown here is derived from an EMBL/GenBank/DDBJ whole genome shotgun (WGS) entry which is preliminary data.</text>
</comment>
<name>A0A507CKX1_9FUNG</name>
<proteinExistence type="predicted"/>